<accession>A0ABW8NKD5</accession>
<keyword evidence="3" id="KW-1185">Reference proteome</keyword>
<dbReference type="Proteomes" id="UP001620597">
    <property type="component" value="Unassembled WGS sequence"/>
</dbReference>
<keyword evidence="1" id="KW-0472">Membrane</keyword>
<feature type="transmembrane region" description="Helical" evidence="1">
    <location>
        <begin position="29"/>
        <end position="48"/>
    </location>
</feature>
<evidence type="ECO:0000313" key="3">
    <source>
        <dbReference type="Proteomes" id="UP001620597"/>
    </source>
</evidence>
<comment type="caution">
    <text evidence="2">The sequence shown here is derived from an EMBL/GenBank/DDBJ whole genome shotgun (WGS) entry which is preliminary data.</text>
</comment>
<dbReference type="EMBL" id="JBBKTX010000016">
    <property type="protein sequence ID" value="MFK4753428.1"/>
    <property type="molecule type" value="Genomic_DNA"/>
</dbReference>
<dbReference type="InterPro" id="IPR016936">
    <property type="entry name" value="UCP029693"/>
</dbReference>
<keyword evidence="1" id="KW-0812">Transmembrane</keyword>
<evidence type="ECO:0000256" key="1">
    <source>
        <dbReference type="SAM" id="Phobius"/>
    </source>
</evidence>
<dbReference type="Pfam" id="PF10095">
    <property type="entry name" value="DUF2333"/>
    <property type="match status" value="1"/>
</dbReference>
<evidence type="ECO:0000313" key="2">
    <source>
        <dbReference type="EMBL" id="MFK4753428.1"/>
    </source>
</evidence>
<dbReference type="PIRSF" id="PIRSF029693">
    <property type="entry name" value="UCP029693"/>
    <property type="match status" value="1"/>
</dbReference>
<name>A0ABW8NKD5_9GAMM</name>
<dbReference type="RefSeq" id="WP_416206467.1">
    <property type="nucleotide sequence ID" value="NZ_JBBKTX010000016.1"/>
</dbReference>
<organism evidence="2 3">
    <name type="scientific">Oceanobacter antarcticus</name>
    <dbReference type="NCBI Taxonomy" id="3133425"/>
    <lineage>
        <taxon>Bacteria</taxon>
        <taxon>Pseudomonadati</taxon>
        <taxon>Pseudomonadota</taxon>
        <taxon>Gammaproteobacteria</taxon>
        <taxon>Oceanospirillales</taxon>
        <taxon>Oceanospirillaceae</taxon>
        <taxon>Oceanobacter</taxon>
    </lineage>
</organism>
<sequence length="350" mass="38867">MSDQAEPRFSSLTARLQDWWSDGSTVRTGVLVLLVIYLLVSLVLGFIWSSEPDAFAVRESANSRAEAMGVSPVTGFTTTSTLITITDTLLHKPGGYLSNDVFPPGVWLDNVPNWEFGVLVQVRDFSRALRKDFSRSQSQSTEDKDLAIAEPQLNFDNESWAVPSTESEYGRGLDALEAYLQRLSDPNEPTAQFYARSDNLRQWLLDVETRLGSLSQRLSASVGKRRLNTDLSGDTAARQATPSGYDQEVKTPWRQIDDVFYEARGSAWALSHLLRAIEVDFNDVLEKKNALVSLRQIIRELEGTQEAVWSPVILNGSGFGLFANHSLVMASYISRANAAIADLRELLSQG</sequence>
<keyword evidence="1" id="KW-1133">Transmembrane helix</keyword>
<reference evidence="2 3" key="1">
    <citation type="submission" date="2024-03" db="EMBL/GenBank/DDBJ databases">
        <title>High-quality draft genome sequence of Oceanobacter sp. wDCs-4.</title>
        <authorList>
            <person name="Dong C."/>
        </authorList>
    </citation>
    <scope>NUCLEOTIDE SEQUENCE [LARGE SCALE GENOMIC DNA]</scope>
    <source>
        <strain evidence="3">wDCs-4</strain>
    </source>
</reference>
<protein>
    <submittedName>
        <fullName evidence="2">DUF2333 family protein</fullName>
    </submittedName>
</protein>
<gene>
    <name evidence="2" type="ORF">WG929_13510</name>
</gene>
<proteinExistence type="predicted"/>